<name>A0AA86GKU4_9SPHN</name>
<proteinExistence type="predicted"/>
<dbReference type="RefSeq" id="WP_067180943.1">
    <property type="nucleotide sequence ID" value="NZ_CP012199.1"/>
</dbReference>
<protein>
    <submittedName>
        <fullName evidence="1">Uncharacterized protein</fullName>
    </submittedName>
</protein>
<keyword evidence="2" id="KW-1185">Reference proteome</keyword>
<evidence type="ECO:0000313" key="2">
    <source>
        <dbReference type="Proteomes" id="UP000058599"/>
    </source>
</evidence>
<dbReference type="Pfam" id="PF23148">
    <property type="entry name" value="Gp77"/>
    <property type="match status" value="1"/>
</dbReference>
<dbReference type="InterPro" id="IPR056928">
    <property type="entry name" value="Gp77-like"/>
</dbReference>
<accession>A0AA86GKU4</accession>
<organism evidence="1 2">
    <name type="scientific">Sphingopyxis granuli</name>
    <dbReference type="NCBI Taxonomy" id="267128"/>
    <lineage>
        <taxon>Bacteria</taxon>
        <taxon>Pseudomonadati</taxon>
        <taxon>Pseudomonadota</taxon>
        <taxon>Alphaproteobacteria</taxon>
        <taxon>Sphingomonadales</taxon>
        <taxon>Sphingomonadaceae</taxon>
        <taxon>Sphingopyxis</taxon>
    </lineage>
</organism>
<evidence type="ECO:0000313" key="1">
    <source>
        <dbReference type="EMBL" id="AMG73263.1"/>
    </source>
</evidence>
<dbReference type="KEGG" id="sgi:SGRAN_0869"/>
<reference evidence="1 2" key="1">
    <citation type="journal article" date="2016" name="BMC Genomics">
        <title>Genomic analysis of the nitrate-respiring Sphingopyxis granuli (formerly Sphingomonas macrogoltabida) strain TFA.</title>
        <authorList>
            <person name="Garcia-Romero I."/>
            <person name="Perez-Pulido A.J."/>
            <person name="Gonzalez-Flores Y.E."/>
            <person name="Reyes-Ramirez F."/>
            <person name="Santero E."/>
            <person name="Floriano B."/>
        </authorList>
    </citation>
    <scope>NUCLEOTIDE SEQUENCE [LARGE SCALE GENOMIC DNA]</scope>
    <source>
        <strain evidence="1 2">TFA</strain>
    </source>
</reference>
<sequence>MAMMVKDPGTRIDFEFDWAAACPAGQAVAASDWAVWPDEPDGVAVAAMAHGLARATVTLEGGIAGRVYRVTNRVTMTDGQIEERSMAVRVEER</sequence>
<dbReference type="EMBL" id="CP012199">
    <property type="protein sequence ID" value="AMG73263.1"/>
    <property type="molecule type" value="Genomic_DNA"/>
</dbReference>
<gene>
    <name evidence="1" type="ORF">SGRAN_0869</name>
</gene>
<dbReference type="Proteomes" id="UP000058599">
    <property type="component" value="Chromosome"/>
</dbReference>
<dbReference type="AlphaFoldDB" id="A0AA86GKU4"/>